<comment type="caution">
    <text evidence="2">The sequence shown here is derived from an EMBL/GenBank/DDBJ whole genome shotgun (WGS) entry which is preliminary data.</text>
</comment>
<feature type="region of interest" description="Disordered" evidence="1">
    <location>
        <begin position="666"/>
        <end position="954"/>
    </location>
</feature>
<feature type="compositionally biased region" description="Acidic residues" evidence="1">
    <location>
        <begin position="835"/>
        <end position="853"/>
    </location>
</feature>
<feature type="compositionally biased region" description="Basic and acidic residues" evidence="1">
    <location>
        <begin position="666"/>
        <end position="684"/>
    </location>
</feature>
<sequence>MPPRSSSRGRGRGRKARAAHFSTRTQSTRQTPLAVMQPHGGRTTRRSTRQQRRRGEEEDELEEEDSPEEEEGSGGEQEEEEDEDEENDEAEGEGKKGDNEGEKGGNAHGFDEPPQEPDAPEAAEEGTEETPIPPGDSGQSPGAPPIPSAPGTPRLPPPSPRLPPSSPKNTTPPLPPQVSTPLAPPRPFPSRSNPLSSGLPDFVIQYYEENPERSFRGTVGEPPHSSRLLSPAPSASPPPHVSRVASPAPAPPSSSPPHVSPSASPPHVSCSVSPDRAPPHTQSRSPSPGPNEQDNGGGGGGDLNELDLDDMHLIKPGEDEELIAPKFLSTHAARNPNTLQLPKKPRGPAKQAQKRKDNKTAKEGAEEEVEALYQRFEEGVAAIGERWGLTDEEVRKMARSGSNLKTVRYNQRAAKMWLIGQEVKTGGDLSMLHQLVAKDNDPEKWTDEARAELKEKYLAMRAEEQYAVRPTNAAAAKDATTTGGKLDSELQKLNRRTGAIYMLLIAPSAVTDTIQPAIWTSAATAKFVPEVLKMPADRLPQLLGAWSRGTLDKPAKELKGQDQRAAMTAIIKDGLNAMFGASGIEMQWRQYEVRVRACMGVELGGWPANMPVEALSNMGQRGAENIRDLHALHLAGTLKWRDVPKKEHEALLEKYPKAREAYEKMWKPKQDEVRAAERVAEAGGKRKHDGSGENGGKKKKKKGGDEMEGVEEVEAVEGVDGGNAKGKRKQKAGKEGEKKKDKAKAKAKEKGKGKEKAAEKEKETGKGKEKAGEKEKEMGKGKEKAGEKKKKQSEEEKEHERPPPFRYASTDKPRPTPKPLPQSSKDKFKSKEFLTSEDEREDDSQADEPEDPTPDSPYRRTPTPDLDDPNLASSEKSWFLCRRDKEKRGAEELARLGPEGVAEKQRQAKAKLDALSKKTAAPVAGPSKPARKPRTLSDVHGSGSEWNGSDSDSD</sequence>
<feature type="compositionally biased region" description="Basic and acidic residues" evidence="1">
    <location>
        <begin position="92"/>
        <end position="111"/>
    </location>
</feature>
<dbReference type="PANTHER" id="PTHR48125:SF10">
    <property type="entry name" value="OS12G0136300 PROTEIN"/>
    <property type="match status" value="1"/>
</dbReference>
<feature type="compositionally biased region" description="Pro residues" evidence="1">
    <location>
        <begin position="248"/>
        <end position="259"/>
    </location>
</feature>
<feature type="compositionally biased region" description="Basic residues" evidence="1">
    <location>
        <begin position="343"/>
        <end position="353"/>
    </location>
</feature>
<feature type="compositionally biased region" description="Basic and acidic residues" evidence="1">
    <location>
        <begin position="732"/>
        <end position="814"/>
    </location>
</feature>
<proteinExistence type="predicted"/>
<feature type="compositionally biased region" description="Basic residues" evidence="1">
    <location>
        <begin position="42"/>
        <end position="52"/>
    </location>
</feature>
<feature type="compositionally biased region" description="Polar residues" evidence="1">
    <location>
        <begin position="22"/>
        <end position="31"/>
    </location>
</feature>
<keyword evidence="3" id="KW-1185">Reference proteome</keyword>
<dbReference type="Proteomes" id="UP001362999">
    <property type="component" value="Unassembled WGS sequence"/>
</dbReference>
<organism evidence="2 3">
    <name type="scientific">Favolaschia claudopus</name>
    <dbReference type="NCBI Taxonomy" id="2862362"/>
    <lineage>
        <taxon>Eukaryota</taxon>
        <taxon>Fungi</taxon>
        <taxon>Dikarya</taxon>
        <taxon>Basidiomycota</taxon>
        <taxon>Agaricomycotina</taxon>
        <taxon>Agaricomycetes</taxon>
        <taxon>Agaricomycetidae</taxon>
        <taxon>Agaricales</taxon>
        <taxon>Marasmiineae</taxon>
        <taxon>Mycenaceae</taxon>
        <taxon>Favolaschia</taxon>
    </lineage>
</organism>
<accession>A0AAW0BB32</accession>
<feature type="compositionally biased region" description="Basic and acidic residues" evidence="1">
    <location>
        <begin position="824"/>
        <end position="834"/>
    </location>
</feature>
<feature type="region of interest" description="Disordered" evidence="1">
    <location>
        <begin position="1"/>
        <end position="308"/>
    </location>
</feature>
<evidence type="ECO:0000313" key="2">
    <source>
        <dbReference type="EMBL" id="KAK7023023.1"/>
    </source>
</evidence>
<feature type="compositionally biased region" description="Acidic residues" evidence="1">
    <location>
        <begin position="57"/>
        <end position="91"/>
    </location>
</feature>
<reference evidence="2 3" key="1">
    <citation type="journal article" date="2024" name="J Genomics">
        <title>Draft genome sequencing and assembly of Favolaschia claudopus CIRM-BRFM 2984 isolated from oak limbs.</title>
        <authorList>
            <person name="Navarro D."/>
            <person name="Drula E."/>
            <person name="Chaduli D."/>
            <person name="Cazenave R."/>
            <person name="Ahrendt S."/>
            <person name="Wang J."/>
            <person name="Lipzen A."/>
            <person name="Daum C."/>
            <person name="Barry K."/>
            <person name="Grigoriev I.V."/>
            <person name="Favel A."/>
            <person name="Rosso M.N."/>
            <person name="Martin F."/>
        </authorList>
    </citation>
    <scope>NUCLEOTIDE SEQUENCE [LARGE SCALE GENOMIC DNA]</scope>
    <source>
        <strain evidence="2 3">CIRM-BRFM 2984</strain>
    </source>
</reference>
<feature type="compositionally biased region" description="Basic and acidic residues" evidence="1">
    <location>
        <begin position="901"/>
        <end position="916"/>
    </location>
</feature>
<feature type="compositionally biased region" description="Low complexity" evidence="1">
    <location>
        <begin position="260"/>
        <end position="274"/>
    </location>
</feature>
<feature type="compositionally biased region" description="Low complexity" evidence="1">
    <location>
        <begin position="222"/>
        <end position="233"/>
    </location>
</feature>
<feature type="region of interest" description="Disordered" evidence="1">
    <location>
        <begin position="332"/>
        <end position="366"/>
    </location>
</feature>
<feature type="compositionally biased region" description="Basic and acidic residues" evidence="1">
    <location>
        <begin position="354"/>
        <end position="364"/>
    </location>
</feature>
<evidence type="ECO:0000256" key="1">
    <source>
        <dbReference type="SAM" id="MobiDB-lite"/>
    </source>
</evidence>
<feature type="compositionally biased region" description="Acidic residues" evidence="1">
    <location>
        <begin position="706"/>
        <end position="717"/>
    </location>
</feature>
<name>A0AAW0BB32_9AGAR</name>
<evidence type="ECO:0000313" key="3">
    <source>
        <dbReference type="Proteomes" id="UP001362999"/>
    </source>
</evidence>
<protein>
    <submittedName>
        <fullName evidence="2">Uncharacterized protein</fullName>
    </submittedName>
</protein>
<dbReference type="AlphaFoldDB" id="A0AAW0BB32"/>
<feature type="compositionally biased region" description="Polar residues" evidence="1">
    <location>
        <begin position="944"/>
        <end position="954"/>
    </location>
</feature>
<gene>
    <name evidence="2" type="ORF">R3P38DRAFT_3194965</name>
</gene>
<dbReference type="PANTHER" id="PTHR48125">
    <property type="entry name" value="LP07818P1"/>
    <property type="match status" value="1"/>
</dbReference>
<feature type="compositionally biased region" description="Acidic residues" evidence="1">
    <location>
        <begin position="113"/>
        <end position="128"/>
    </location>
</feature>
<feature type="compositionally biased region" description="Pro residues" evidence="1">
    <location>
        <begin position="142"/>
        <end position="188"/>
    </location>
</feature>
<feature type="compositionally biased region" description="Basic residues" evidence="1">
    <location>
        <begin position="7"/>
        <end position="18"/>
    </location>
</feature>
<dbReference type="EMBL" id="JAWWNJ010000036">
    <property type="protein sequence ID" value="KAK7023023.1"/>
    <property type="molecule type" value="Genomic_DNA"/>
</dbReference>
<feature type="compositionally biased region" description="Basic and acidic residues" evidence="1">
    <location>
        <begin position="881"/>
        <end position="894"/>
    </location>
</feature>